<proteinExistence type="inferred from homology"/>
<dbReference type="SUPFAM" id="SSF53850">
    <property type="entry name" value="Periplasmic binding protein-like II"/>
    <property type="match status" value="1"/>
</dbReference>
<evidence type="ECO:0000313" key="7">
    <source>
        <dbReference type="EMBL" id="RGC44453.1"/>
    </source>
</evidence>
<dbReference type="InterPro" id="IPR005119">
    <property type="entry name" value="LysR_subst-bd"/>
</dbReference>
<dbReference type="EMBL" id="QVEP01000016">
    <property type="protein sequence ID" value="RGB79929.1"/>
    <property type="molecule type" value="Genomic_DNA"/>
</dbReference>
<dbReference type="Pfam" id="PF03466">
    <property type="entry name" value="LysR_substrate"/>
    <property type="match status" value="1"/>
</dbReference>
<keyword evidence="9" id="KW-1185">Reference proteome</keyword>
<organism evidence="7 9">
    <name type="scientific">Coprococcus catus</name>
    <dbReference type="NCBI Taxonomy" id="116085"/>
    <lineage>
        <taxon>Bacteria</taxon>
        <taxon>Bacillati</taxon>
        <taxon>Bacillota</taxon>
        <taxon>Clostridia</taxon>
        <taxon>Lachnospirales</taxon>
        <taxon>Lachnospiraceae</taxon>
        <taxon>Coprococcus</taxon>
    </lineage>
</organism>
<evidence type="ECO:0000256" key="1">
    <source>
        <dbReference type="ARBA" id="ARBA00009437"/>
    </source>
</evidence>
<dbReference type="PROSITE" id="PS50931">
    <property type="entry name" value="HTH_LYSR"/>
    <property type="match status" value="1"/>
</dbReference>
<dbReference type="Gene3D" id="1.10.10.10">
    <property type="entry name" value="Winged helix-like DNA-binding domain superfamily/Winged helix DNA-binding domain"/>
    <property type="match status" value="1"/>
</dbReference>
<evidence type="ECO:0000256" key="2">
    <source>
        <dbReference type="ARBA" id="ARBA00023015"/>
    </source>
</evidence>
<dbReference type="InterPro" id="IPR000847">
    <property type="entry name" value="LysR_HTH_N"/>
</dbReference>
<evidence type="ECO:0000313" key="9">
    <source>
        <dbReference type="Proteomes" id="UP000261231"/>
    </source>
</evidence>
<dbReference type="Proteomes" id="UP000261231">
    <property type="component" value="Unassembled WGS sequence"/>
</dbReference>
<comment type="similarity">
    <text evidence="1">Belongs to the LysR transcriptional regulatory family.</text>
</comment>
<dbReference type="Gene3D" id="3.40.190.290">
    <property type="match status" value="1"/>
</dbReference>
<reference evidence="8 9" key="1">
    <citation type="submission" date="2018-08" db="EMBL/GenBank/DDBJ databases">
        <title>A genome reference for cultivated species of the human gut microbiota.</title>
        <authorList>
            <person name="Zou Y."/>
            <person name="Xue W."/>
            <person name="Luo G."/>
        </authorList>
    </citation>
    <scope>NUCLEOTIDE SEQUENCE [LARGE SCALE GENOMIC DNA]</scope>
    <source>
        <strain evidence="6 8">AF45-17</strain>
        <strain evidence="7 9">AM28-39</strain>
    </source>
</reference>
<dbReference type="RefSeq" id="WP_117528300.1">
    <property type="nucleotide sequence ID" value="NZ_JAQDKA010000018.1"/>
</dbReference>
<evidence type="ECO:0000313" key="6">
    <source>
        <dbReference type="EMBL" id="RGB79929.1"/>
    </source>
</evidence>
<evidence type="ECO:0000313" key="8">
    <source>
        <dbReference type="Proteomes" id="UP000260773"/>
    </source>
</evidence>
<gene>
    <name evidence="6" type="ORF">DW070_08345</name>
    <name evidence="7" type="ORF">DW747_13210</name>
</gene>
<dbReference type="PANTHER" id="PTHR30126">
    <property type="entry name" value="HTH-TYPE TRANSCRIPTIONAL REGULATOR"/>
    <property type="match status" value="1"/>
</dbReference>
<keyword evidence="2" id="KW-0805">Transcription regulation</keyword>
<dbReference type="CDD" id="cd05466">
    <property type="entry name" value="PBP2_LTTR_substrate"/>
    <property type="match status" value="1"/>
</dbReference>
<evidence type="ECO:0000256" key="3">
    <source>
        <dbReference type="ARBA" id="ARBA00023125"/>
    </source>
</evidence>
<dbReference type="InterPro" id="IPR036390">
    <property type="entry name" value="WH_DNA-bd_sf"/>
</dbReference>
<accession>A0A3E2XKZ9</accession>
<dbReference type="PRINTS" id="PR00039">
    <property type="entry name" value="HTHLYSR"/>
</dbReference>
<dbReference type="GO" id="GO:0000976">
    <property type="term" value="F:transcription cis-regulatory region binding"/>
    <property type="evidence" value="ECO:0007669"/>
    <property type="project" value="TreeGrafter"/>
</dbReference>
<evidence type="ECO:0000259" key="5">
    <source>
        <dbReference type="PROSITE" id="PS50931"/>
    </source>
</evidence>
<dbReference type="GO" id="GO:0003700">
    <property type="term" value="F:DNA-binding transcription factor activity"/>
    <property type="evidence" value="ECO:0007669"/>
    <property type="project" value="InterPro"/>
</dbReference>
<dbReference type="Pfam" id="PF00126">
    <property type="entry name" value="HTH_1"/>
    <property type="match status" value="1"/>
</dbReference>
<dbReference type="FunFam" id="1.10.10.10:FF:000001">
    <property type="entry name" value="LysR family transcriptional regulator"/>
    <property type="match status" value="1"/>
</dbReference>
<dbReference type="AlphaFoldDB" id="A0A3E2XKZ9"/>
<keyword evidence="3" id="KW-0238">DNA-binding</keyword>
<dbReference type="Proteomes" id="UP000260773">
    <property type="component" value="Unassembled WGS sequence"/>
</dbReference>
<evidence type="ECO:0000256" key="4">
    <source>
        <dbReference type="ARBA" id="ARBA00023163"/>
    </source>
</evidence>
<feature type="domain" description="HTH lysR-type" evidence="5">
    <location>
        <begin position="1"/>
        <end position="58"/>
    </location>
</feature>
<dbReference type="EMBL" id="QVFD01000015">
    <property type="protein sequence ID" value="RGC44453.1"/>
    <property type="molecule type" value="Genomic_DNA"/>
</dbReference>
<protein>
    <submittedName>
        <fullName evidence="7">LysR family transcriptional regulator</fullName>
    </submittedName>
</protein>
<dbReference type="OrthoDB" id="9778774at2"/>
<keyword evidence="4" id="KW-0804">Transcription</keyword>
<dbReference type="InterPro" id="IPR036388">
    <property type="entry name" value="WH-like_DNA-bd_sf"/>
</dbReference>
<sequence length="303" mass="34294">MNLDYYKTFYYVALSKNFTKAAELLGNNQPNVTRSMNNLEAELGCRLFARSNRGVSLTPIGEQLFQYVSAAMNNLEQGEEEIKKTLNIENGLVTIGSSETALRLMLLERLGSFHEEHPKIHFRISSYSTPQTIQALKEGKIDFAVISTPVDIKKPLHKTPLVTFQDVLIGGSKYRELASKTRSLNELMSYPFVSLPPETGTRMFYTQYFMNQHLSFHPEIEVAATDQIRLMVRYNLGIGFCPDDLAADYIARGEVCQIHLQEEIPKRQICLVTDESKVLSSAAQKLRDALAADANYRPFFCDC</sequence>
<dbReference type="PANTHER" id="PTHR30126:SF64">
    <property type="entry name" value="HTH-TYPE TRANSCRIPTIONAL REGULATOR CITR"/>
    <property type="match status" value="1"/>
</dbReference>
<dbReference type="SUPFAM" id="SSF46785">
    <property type="entry name" value="Winged helix' DNA-binding domain"/>
    <property type="match status" value="1"/>
</dbReference>
<name>A0A3E2XKZ9_9FIRM</name>
<comment type="caution">
    <text evidence="7">The sequence shown here is derived from an EMBL/GenBank/DDBJ whole genome shotgun (WGS) entry which is preliminary data.</text>
</comment>